<comment type="caution">
    <text evidence="1">The sequence shown here is derived from an EMBL/GenBank/DDBJ whole genome shotgun (WGS) entry which is preliminary data.</text>
</comment>
<dbReference type="Proteomes" id="UP001596356">
    <property type="component" value="Unassembled WGS sequence"/>
</dbReference>
<sequence>MSTGAAPPEVSGPVAIASQIPLHCDVLRVALRAFPARVVHPSETADAADHVIVIDRLTDDFEAYLAGARTGQLPVVVWGGYLHPTGVQELVRRGVAGYVSGIGSRDQLVDAVRTVRLGMSWLPALPAETPSGLTRGEARALRAYLIDYPRESRRQVAARLGISESTLKAHLANVRGRLDDSSASRPSLRRALLARGWLDGPEGP</sequence>
<evidence type="ECO:0000313" key="1">
    <source>
        <dbReference type="EMBL" id="MFC6713463.1"/>
    </source>
</evidence>
<reference evidence="2" key="1">
    <citation type="journal article" date="2019" name="Int. J. Syst. Evol. Microbiol.">
        <title>The Global Catalogue of Microorganisms (GCM) 10K type strain sequencing project: providing services to taxonomists for standard genome sequencing and annotation.</title>
        <authorList>
            <consortium name="The Broad Institute Genomics Platform"/>
            <consortium name="The Broad Institute Genome Sequencing Center for Infectious Disease"/>
            <person name="Wu L."/>
            <person name="Ma J."/>
        </authorList>
    </citation>
    <scope>NUCLEOTIDE SEQUENCE [LARGE SCALE GENOMIC DNA]</scope>
    <source>
        <strain evidence="2">NBRC 106593</strain>
    </source>
</reference>
<organism evidence="1 2">
    <name type="scientific">Branchiibius cervicis</name>
    <dbReference type="NCBI Taxonomy" id="908252"/>
    <lineage>
        <taxon>Bacteria</taxon>
        <taxon>Bacillati</taxon>
        <taxon>Actinomycetota</taxon>
        <taxon>Actinomycetes</taxon>
        <taxon>Micrococcales</taxon>
        <taxon>Dermacoccaceae</taxon>
        <taxon>Branchiibius</taxon>
    </lineage>
</organism>
<proteinExistence type="predicted"/>
<evidence type="ECO:0000313" key="2">
    <source>
        <dbReference type="Proteomes" id="UP001596356"/>
    </source>
</evidence>
<protein>
    <submittedName>
        <fullName evidence="1">Helix-turn-helix transcriptional regulator</fullName>
    </submittedName>
</protein>
<dbReference type="RefSeq" id="WP_377821238.1">
    <property type="nucleotide sequence ID" value="NZ_JBHSWJ010000002.1"/>
</dbReference>
<accession>A0ABW2ARI7</accession>
<name>A0ABW2ARI7_9MICO</name>
<dbReference type="Gene3D" id="3.40.50.2300">
    <property type="match status" value="1"/>
</dbReference>
<gene>
    <name evidence="1" type="ORF">ACFQBT_06290</name>
</gene>
<keyword evidence="2" id="KW-1185">Reference proteome</keyword>
<dbReference type="EMBL" id="JBHSWJ010000002">
    <property type="protein sequence ID" value="MFC6713463.1"/>
    <property type="molecule type" value="Genomic_DNA"/>
</dbReference>
<dbReference type="InterPro" id="IPR016032">
    <property type="entry name" value="Sig_transdc_resp-reg_C-effctor"/>
</dbReference>
<dbReference type="SUPFAM" id="SSF46894">
    <property type="entry name" value="C-terminal effector domain of the bipartite response regulators"/>
    <property type="match status" value="1"/>
</dbReference>